<evidence type="ECO:0000259" key="2">
    <source>
        <dbReference type="Pfam" id="PF00535"/>
    </source>
</evidence>
<proteinExistence type="predicted"/>
<comment type="caution">
    <text evidence="3">The sequence shown here is derived from an EMBL/GenBank/DDBJ whole genome shotgun (WGS) entry which is preliminary data.</text>
</comment>
<dbReference type="Gene3D" id="3.90.550.10">
    <property type="entry name" value="Spore Coat Polysaccharide Biosynthesis Protein SpsA, Chain A"/>
    <property type="match status" value="1"/>
</dbReference>
<dbReference type="InterPro" id="IPR029063">
    <property type="entry name" value="SAM-dependent_MTases_sf"/>
</dbReference>
<keyword evidence="3" id="KW-0808">Transferase</keyword>
<reference evidence="3" key="2">
    <citation type="submission" date="2021-04" db="EMBL/GenBank/DDBJ databases">
        <authorList>
            <person name="Gilroy R."/>
        </authorList>
    </citation>
    <scope>NUCLEOTIDE SEQUENCE</scope>
    <source>
        <strain evidence="3">CHK179-7159</strain>
    </source>
</reference>
<accession>A0A9D2I8D4</accession>
<feature type="domain" description="Glycosyltransferase 2-like" evidence="2">
    <location>
        <begin position="150"/>
        <end position="272"/>
    </location>
</feature>
<dbReference type="PANTHER" id="PTHR43861">
    <property type="entry name" value="TRANS-ACONITATE 2-METHYLTRANSFERASE-RELATED"/>
    <property type="match status" value="1"/>
</dbReference>
<dbReference type="Pfam" id="PF13489">
    <property type="entry name" value="Methyltransf_23"/>
    <property type="match status" value="1"/>
</dbReference>
<protein>
    <submittedName>
        <fullName evidence="3">Methyltransferase domain-containing protein</fullName>
    </submittedName>
</protein>
<feature type="coiled-coil region" evidence="1">
    <location>
        <begin position="33"/>
        <end position="60"/>
    </location>
</feature>
<dbReference type="InterPro" id="IPR029044">
    <property type="entry name" value="Nucleotide-diphossugar_trans"/>
</dbReference>
<keyword evidence="1" id="KW-0175">Coiled coil</keyword>
<evidence type="ECO:0000313" key="4">
    <source>
        <dbReference type="Proteomes" id="UP000886858"/>
    </source>
</evidence>
<gene>
    <name evidence="3" type="ORF">H9717_12885</name>
</gene>
<evidence type="ECO:0000256" key="1">
    <source>
        <dbReference type="SAM" id="Coils"/>
    </source>
</evidence>
<dbReference type="Proteomes" id="UP000886858">
    <property type="component" value="Unassembled WGS sequence"/>
</dbReference>
<organism evidence="3 4">
    <name type="scientific">Candidatus Eisenbergiella merdipullorum</name>
    <dbReference type="NCBI Taxonomy" id="2838553"/>
    <lineage>
        <taxon>Bacteria</taxon>
        <taxon>Bacillati</taxon>
        <taxon>Bacillota</taxon>
        <taxon>Clostridia</taxon>
        <taxon>Lachnospirales</taxon>
        <taxon>Lachnospiraceae</taxon>
        <taxon>Eisenbergiella</taxon>
    </lineage>
</organism>
<dbReference type="EMBL" id="DWYY01000139">
    <property type="protein sequence ID" value="HJA93982.1"/>
    <property type="molecule type" value="Genomic_DNA"/>
</dbReference>
<dbReference type="SUPFAM" id="SSF53335">
    <property type="entry name" value="S-adenosyl-L-methionine-dependent methyltransferases"/>
    <property type="match status" value="1"/>
</dbReference>
<dbReference type="GO" id="GO:0008168">
    <property type="term" value="F:methyltransferase activity"/>
    <property type="evidence" value="ECO:0007669"/>
    <property type="project" value="UniProtKB-KW"/>
</dbReference>
<dbReference type="Gene3D" id="3.40.50.150">
    <property type="entry name" value="Vaccinia Virus protein VP39"/>
    <property type="match status" value="1"/>
</dbReference>
<dbReference type="AlphaFoldDB" id="A0A9D2I8D4"/>
<keyword evidence="3" id="KW-0489">Methyltransferase</keyword>
<reference evidence="3" key="1">
    <citation type="journal article" date="2021" name="PeerJ">
        <title>Extensive microbial diversity within the chicken gut microbiome revealed by metagenomics and culture.</title>
        <authorList>
            <person name="Gilroy R."/>
            <person name="Ravi A."/>
            <person name="Getino M."/>
            <person name="Pursley I."/>
            <person name="Horton D.L."/>
            <person name="Alikhan N.F."/>
            <person name="Baker D."/>
            <person name="Gharbi K."/>
            <person name="Hall N."/>
            <person name="Watson M."/>
            <person name="Adriaenssens E.M."/>
            <person name="Foster-Nyarko E."/>
            <person name="Jarju S."/>
            <person name="Secka A."/>
            <person name="Antonio M."/>
            <person name="Oren A."/>
            <person name="Chaudhuri R.R."/>
            <person name="La Ragione R."/>
            <person name="Hildebrand F."/>
            <person name="Pallen M.J."/>
        </authorList>
    </citation>
    <scope>NUCLEOTIDE SEQUENCE</scope>
    <source>
        <strain evidence="3">CHK179-7159</strain>
    </source>
</reference>
<evidence type="ECO:0000313" key="3">
    <source>
        <dbReference type="EMBL" id="HJA93982.1"/>
    </source>
</evidence>
<sequence>MLKDLHAGEAFLDSLFALNEDALSLYQKLSETQEDWKELFLNMEERLQELEGKAHALNREEPALMTVNMHRNIAGSLQRIGKLAGGSPERASHKIRYELIPFILDCYTDLYFFGFCYPDRKKMNQYYADEMKQLCPPNIPADEEWPVEVSVVVSAYNKIEYTRKCLDSILACFPKDLDHELVLVNTGSTDGTKELFESYHPDKQIDMECMVNGFSVAARVVEGKYILFISNDVIVMPGAVENLFACLMSEKEIACVAPTCPNIANLQTIPGDYRTRAEMEDFARRNNVSDPYRWHQRSRLNPPMLLARSDSPAMYTFWGYWYPNAPERFLAFTDDTMAMAVRQSGEKLMLATDAFVYHAGSATVKDMIQERDFYARLRGEFQKTFDLDPWGMDFCYDPSVLDALDPSENGTVKILSVNCGLGDTPLAVKNALREKHNRDCTIYGISTSSRLRRELPGLCDYVIEETSLDKALAKLSGKRFSYIIIGNYPQFPLPRKYLPMLEALLADQGKMLIFTQSRLEEKSLKQVYTGEESLYSRGRWHIYERLGAGGGVDEKEKKPSYYSHVRKDVASLIDAPQDAAIRVMELGCASGMTLSYIKSQYPNAETWGIELDEKAAKAAENRIDHCFCGNCEDMDLPGGEESFDYILCPDVLEHLRDPWKMTKRLAAKLKPGGCLICSIPNVTHWSVLIPYLRGRWDYQDAGILDRTHLHFFTFETAAALCEPEGMKREACMVTQIAISEEDQKFLDQLSALPQIMEPVRMNAYQYLIRSRKKVSDRS</sequence>
<dbReference type="CDD" id="cd02440">
    <property type="entry name" value="AdoMet_MTases"/>
    <property type="match status" value="1"/>
</dbReference>
<name>A0A9D2I8D4_9FIRM</name>
<dbReference type="InterPro" id="IPR001173">
    <property type="entry name" value="Glyco_trans_2-like"/>
</dbReference>
<dbReference type="Pfam" id="PF00535">
    <property type="entry name" value="Glycos_transf_2"/>
    <property type="match status" value="1"/>
</dbReference>
<dbReference type="GO" id="GO:0032259">
    <property type="term" value="P:methylation"/>
    <property type="evidence" value="ECO:0007669"/>
    <property type="project" value="UniProtKB-KW"/>
</dbReference>
<dbReference type="SUPFAM" id="SSF53448">
    <property type="entry name" value="Nucleotide-diphospho-sugar transferases"/>
    <property type="match status" value="1"/>
</dbReference>